<dbReference type="EMBL" id="FWZT01000004">
    <property type="protein sequence ID" value="SMF06190.1"/>
    <property type="molecule type" value="Genomic_DNA"/>
</dbReference>
<dbReference type="OrthoDB" id="9803913at2"/>
<dbReference type="GO" id="GO:0006289">
    <property type="term" value="P:nucleotide-excision repair"/>
    <property type="evidence" value="ECO:0007669"/>
    <property type="project" value="InterPro"/>
</dbReference>
<proteinExistence type="predicted"/>
<dbReference type="STRING" id="1513793.SAMN06296036_104121"/>
<dbReference type="PANTHER" id="PTHR30562:SF1">
    <property type="entry name" value="UVRABC SYSTEM PROTEIN C"/>
    <property type="match status" value="1"/>
</dbReference>
<dbReference type="Proteomes" id="UP000192907">
    <property type="component" value="Unassembled WGS sequence"/>
</dbReference>
<evidence type="ECO:0000313" key="2">
    <source>
        <dbReference type="EMBL" id="SMF06190.1"/>
    </source>
</evidence>
<gene>
    <name evidence="2" type="ORF">SAMN06296036_104121</name>
</gene>
<dbReference type="Pfam" id="PF01541">
    <property type="entry name" value="GIY-YIG"/>
    <property type="match status" value="1"/>
</dbReference>
<accession>A0A1Y6BKP7</accession>
<reference evidence="3" key="1">
    <citation type="submission" date="2017-04" db="EMBL/GenBank/DDBJ databases">
        <authorList>
            <person name="Varghese N."/>
            <person name="Submissions S."/>
        </authorList>
    </citation>
    <scope>NUCLEOTIDE SEQUENCE [LARGE SCALE GENOMIC DNA]</scope>
    <source>
        <strain evidence="3">RKEM611</strain>
    </source>
</reference>
<dbReference type="InterPro" id="IPR050066">
    <property type="entry name" value="UvrABC_protein_C"/>
</dbReference>
<evidence type="ECO:0000313" key="3">
    <source>
        <dbReference type="Proteomes" id="UP000192907"/>
    </source>
</evidence>
<name>A0A1Y6BKP7_9BACT</name>
<organism evidence="2 3">
    <name type="scientific">Pseudobacteriovorax antillogorgiicola</name>
    <dbReference type="NCBI Taxonomy" id="1513793"/>
    <lineage>
        <taxon>Bacteria</taxon>
        <taxon>Pseudomonadati</taxon>
        <taxon>Bdellovibrionota</taxon>
        <taxon>Oligoflexia</taxon>
        <taxon>Oligoflexales</taxon>
        <taxon>Pseudobacteriovoracaceae</taxon>
        <taxon>Pseudobacteriovorax</taxon>
    </lineage>
</organism>
<dbReference type="InterPro" id="IPR047296">
    <property type="entry name" value="GIY-YIG_UvrC_Cho"/>
</dbReference>
<dbReference type="GO" id="GO:0009380">
    <property type="term" value="C:excinuclease repair complex"/>
    <property type="evidence" value="ECO:0007669"/>
    <property type="project" value="TreeGrafter"/>
</dbReference>
<dbReference type="InterPro" id="IPR035901">
    <property type="entry name" value="GIY-YIG_endonuc_sf"/>
</dbReference>
<keyword evidence="3" id="KW-1185">Reference proteome</keyword>
<protein>
    <submittedName>
        <fullName evidence="2">Excinuclease ABC subunit C</fullName>
    </submittedName>
</protein>
<evidence type="ECO:0000259" key="1">
    <source>
        <dbReference type="PROSITE" id="PS50164"/>
    </source>
</evidence>
<dbReference type="AlphaFoldDB" id="A0A1Y6BKP7"/>
<dbReference type="CDD" id="cd10434">
    <property type="entry name" value="GIY-YIG_UvrC_Cho"/>
    <property type="match status" value="1"/>
</dbReference>
<dbReference type="RefSeq" id="WP_132316825.1">
    <property type="nucleotide sequence ID" value="NZ_FWZT01000004.1"/>
</dbReference>
<dbReference type="PANTHER" id="PTHR30562">
    <property type="entry name" value="UVRC/OXIDOREDUCTASE"/>
    <property type="match status" value="1"/>
</dbReference>
<dbReference type="Gene3D" id="3.40.1440.10">
    <property type="entry name" value="GIY-YIG endonuclease"/>
    <property type="match status" value="1"/>
</dbReference>
<feature type="domain" description="GIY-YIG" evidence="1">
    <location>
        <begin position="31"/>
        <end position="111"/>
    </location>
</feature>
<dbReference type="SUPFAM" id="SSF82771">
    <property type="entry name" value="GIY-YIG endonuclease"/>
    <property type="match status" value="1"/>
</dbReference>
<dbReference type="PROSITE" id="PS50164">
    <property type="entry name" value="GIY_YIG"/>
    <property type="match status" value="1"/>
</dbReference>
<sequence length="290" mass="33873">MQTRKSDSIVIQIESEQITCNRKDWLQHIPQVTGVYCFHDQDDKLMYVGKAVNLRQRLNQYQSAGRRKKHRKMRLIRRKFFKICLSLCPNEAAALLLENQLIRYHQPPYNVAGAFYFMYPYLAFHYNEPAREFSLIYTSQPHEEFSEETKFFGCFRSRHLSKEAFQALSHLMGFLGHLDPKLSQAHRQGTYTMAASFRQIDPYWQQSVNNFLAGESIGLLGQLAEALLEKPQARHQATEIQASLKILKRFFHLEAERLKLVLSRQGIAGTFVSQEDRDSLFIQDKHQQLG</sequence>
<dbReference type="InterPro" id="IPR000305">
    <property type="entry name" value="GIY-YIG_endonuc"/>
</dbReference>
<dbReference type="SMART" id="SM00465">
    <property type="entry name" value="GIYc"/>
    <property type="match status" value="1"/>
</dbReference>